<feature type="compositionally biased region" description="Basic and acidic residues" evidence="1">
    <location>
        <begin position="167"/>
        <end position="194"/>
    </location>
</feature>
<evidence type="ECO:0000256" key="1">
    <source>
        <dbReference type="SAM" id="MobiDB-lite"/>
    </source>
</evidence>
<protein>
    <submittedName>
        <fullName evidence="3">Uncharacterized protein</fullName>
    </submittedName>
</protein>
<dbReference type="RefSeq" id="XP_018065581.1">
    <property type="nucleotide sequence ID" value="XM_018218784.1"/>
</dbReference>
<name>A0A194WTD8_MOLSC</name>
<gene>
    <name evidence="3" type="ORF">LY89DRAFT_723063</name>
</gene>
<feature type="region of interest" description="Disordered" evidence="1">
    <location>
        <begin position="136"/>
        <end position="194"/>
    </location>
</feature>
<feature type="transmembrane region" description="Helical" evidence="2">
    <location>
        <begin position="245"/>
        <end position="269"/>
    </location>
</feature>
<feature type="region of interest" description="Disordered" evidence="1">
    <location>
        <begin position="1"/>
        <end position="21"/>
    </location>
</feature>
<dbReference type="InParanoid" id="A0A194WTD8"/>
<keyword evidence="2" id="KW-1133">Transmembrane helix</keyword>
<sequence>MESRVECGDDERGPGTVAIRRWHSERATGLGEYQARKRQRRSLSRTERGCGAILSLSPIEDMDGDDLLGVAAMQSRAVWSVQSIHPSRGKNQVQRQGQYQWCSAVQVQYKAGGKSGLARPRCTSKKACRMCGKKKWDKDSEGECSASRRERERARRLVAGDGDGDDGQGKDCGKARSRLDRDERTGGLGGEERGAQRWMEIRRQRERESMDYSSMDGWMVRRTQHAEQTEKQQRVLVQYSQSNQVLVLILVLVLVVVLPCPCPVAPPLFHILESISYP</sequence>
<proteinExistence type="predicted"/>
<keyword evidence="4" id="KW-1185">Reference proteome</keyword>
<dbReference type="Proteomes" id="UP000070700">
    <property type="component" value="Unassembled WGS sequence"/>
</dbReference>
<reference evidence="3 4" key="1">
    <citation type="submission" date="2015-10" db="EMBL/GenBank/DDBJ databases">
        <title>Full genome of DAOMC 229536 Phialocephala scopiformis, a fungal endophyte of spruce producing the potent anti-insectan compound rugulosin.</title>
        <authorList>
            <consortium name="DOE Joint Genome Institute"/>
            <person name="Walker A.K."/>
            <person name="Frasz S.L."/>
            <person name="Seifert K.A."/>
            <person name="Miller J.D."/>
            <person name="Mondo S.J."/>
            <person name="Labutti K."/>
            <person name="Lipzen A."/>
            <person name="Dockter R."/>
            <person name="Kennedy M."/>
            <person name="Grigoriev I.V."/>
            <person name="Spatafora J.W."/>
        </authorList>
    </citation>
    <scope>NUCLEOTIDE SEQUENCE [LARGE SCALE GENOMIC DNA]</scope>
    <source>
        <strain evidence="3 4">CBS 120377</strain>
    </source>
</reference>
<keyword evidence="2" id="KW-0472">Membrane</keyword>
<keyword evidence="2" id="KW-0812">Transmembrane</keyword>
<evidence type="ECO:0000256" key="2">
    <source>
        <dbReference type="SAM" id="Phobius"/>
    </source>
</evidence>
<dbReference type="GeneID" id="28828510"/>
<dbReference type="KEGG" id="psco:LY89DRAFT_723063"/>
<evidence type="ECO:0000313" key="4">
    <source>
        <dbReference type="Proteomes" id="UP000070700"/>
    </source>
</evidence>
<evidence type="ECO:0000313" key="3">
    <source>
        <dbReference type="EMBL" id="KUJ11226.1"/>
    </source>
</evidence>
<organism evidence="3 4">
    <name type="scientific">Mollisia scopiformis</name>
    <name type="common">Conifer needle endophyte fungus</name>
    <name type="synonym">Phialocephala scopiformis</name>
    <dbReference type="NCBI Taxonomy" id="149040"/>
    <lineage>
        <taxon>Eukaryota</taxon>
        <taxon>Fungi</taxon>
        <taxon>Dikarya</taxon>
        <taxon>Ascomycota</taxon>
        <taxon>Pezizomycotina</taxon>
        <taxon>Leotiomycetes</taxon>
        <taxon>Helotiales</taxon>
        <taxon>Mollisiaceae</taxon>
        <taxon>Mollisia</taxon>
    </lineage>
</organism>
<dbReference type="AlphaFoldDB" id="A0A194WTD8"/>
<dbReference type="EMBL" id="KQ947427">
    <property type="protein sequence ID" value="KUJ11226.1"/>
    <property type="molecule type" value="Genomic_DNA"/>
</dbReference>
<accession>A0A194WTD8</accession>
<feature type="compositionally biased region" description="Basic and acidic residues" evidence="1">
    <location>
        <begin position="1"/>
        <end position="13"/>
    </location>
</feature>
<feature type="compositionally biased region" description="Basic and acidic residues" evidence="1">
    <location>
        <begin position="136"/>
        <end position="155"/>
    </location>
</feature>